<gene>
    <name evidence="6" type="ORF">MQE36_04805</name>
</gene>
<feature type="transmembrane region" description="Helical" evidence="4">
    <location>
        <begin position="45"/>
        <end position="64"/>
    </location>
</feature>
<keyword evidence="3 6" id="KW-0012">Acyltransferase</keyword>
<keyword evidence="2" id="KW-0808">Transferase</keyword>
<dbReference type="PANTHER" id="PTHR10434">
    <property type="entry name" value="1-ACYL-SN-GLYCEROL-3-PHOSPHATE ACYLTRANSFERASE"/>
    <property type="match status" value="1"/>
</dbReference>
<dbReference type="SMART" id="SM00563">
    <property type="entry name" value="PlsC"/>
    <property type="match status" value="1"/>
</dbReference>
<protein>
    <submittedName>
        <fullName evidence="6">1-acyl-sn-glycerol-3-phosphate acyltransferase</fullName>
    </submittedName>
</protein>
<reference evidence="6 7" key="1">
    <citation type="journal article" date="2018" name="Int. J. Syst. Evol. Microbiol.">
        <title>Zhouia spongiae sp. nov., isolated from a marine sponge.</title>
        <authorList>
            <person name="Zhuang L."/>
            <person name="Lin B."/>
            <person name="Qin F."/>
            <person name="Luo L."/>
        </authorList>
    </citation>
    <scope>NUCLEOTIDE SEQUENCE [LARGE SCALE GENOMIC DNA]</scope>
    <source>
        <strain evidence="6 7">HN-Y44</strain>
    </source>
</reference>
<evidence type="ECO:0000313" key="7">
    <source>
        <dbReference type="Proteomes" id="UP000829476"/>
    </source>
</evidence>
<keyword evidence="4" id="KW-0812">Transmembrane</keyword>
<proteinExistence type="predicted"/>
<dbReference type="InterPro" id="IPR002123">
    <property type="entry name" value="Plipid/glycerol_acylTrfase"/>
</dbReference>
<evidence type="ECO:0000256" key="4">
    <source>
        <dbReference type="SAM" id="Phobius"/>
    </source>
</evidence>
<comment type="pathway">
    <text evidence="1">Lipid metabolism.</text>
</comment>
<name>A0ABY3YPN7_9FLAO</name>
<keyword evidence="7" id="KW-1185">Reference proteome</keyword>
<keyword evidence="4" id="KW-0472">Membrane</keyword>
<evidence type="ECO:0000259" key="5">
    <source>
        <dbReference type="SMART" id="SM00563"/>
    </source>
</evidence>
<evidence type="ECO:0000256" key="1">
    <source>
        <dbReference type="ARBA" id="ARBA00005189"/>
    </source>
</evidence>
<feature type="transmembrane region" description="Helical" evidence="4">
    <location>
        <begin position="12"/>
        <end position="33"/>
    </location>
</feature>
<evidence type="ECO:0000313" key="6">
    <source>
        <dbReference type="EMBL" id="UNY99668.1"/>
    </source>
</evidence>
<dbReference type="Pfam" id="PF01553">
    <property type="entry name" value="Acyltransferase"/>
    <property type="match status" value="1"/>
</dbReference>
<dbReference type="RefSeq" id="WP_242938041.1">
    <property type="nucleotide sequence ID" value="NZ_CP094326.1"/>
</dbReference>
<evidence type="ECO:0000256" key="3">
    <source>
        <dbReference type="ARBA" id="ARBA00023315"/>
    </source>
</evidence>
<dbReference type="GO" id="GO:0016746">
    <property type="term" value="F:acyltransferase activity"/>
    <property type="evidence" value="ECO:0007669"/>
    <property type="project" value="UniProtKB-KW"/>
</dbReference>
<accession>A0ABY3YPN7</accession>
<evidence type="ECO:0000256" key="2">
    <source>
        <dbReference type="ARBA" id="ARBA00022679"/>
    </source>
</evidence>
<dbReference type="SUPFAM" id="SSF69593">
    <property type="entry name" value="Glycerol-3-phosphate (1)-acyltransferase"/>
    <property type="match status" value="1"/>
</dbReference>
<dbReference type="PANTHER" id="PTHR10434:SF11">
    <property type="entry name" value="1-ACYL-SN-GLYCEROL-3-PHOSPHATE ACYLTRANSFERASE"/>
    <property type="match status" value="1"/>
</dbReference>
<organism evidence="6 7">
    <name type="scientific">Zhouia spongiae</name>
    <dbReference type="NCBI Taxonomy" id="2202721"/>
    <lineage>
        <taxon>Bacteria</taxon>
        <taxon>Pseudomonadati</taxon>
        <taxon>Bacteroidota</taxon>
        <taxon>Flavobacteriia</taxon>
        <taxon>Flavobacteriales</taxon>
        <taxon>Flavobacteriaceae</taxon>
        <taxon>Zhouia</taxon>
    </lineage>
</organism>
<dbReference type="EMBL" id="CP094326">
    <property type="protein sequence ID" value="UNY99668.1"/>
    <property type="molecule type" value="Genomic_DNA"/>
</dbReference>
<dbReference type="Proteomes" id="UP000829476">
    <property type="component" value="Chromosome"/>
</dbReference>
<keyword evidence="4" id="KW-1133">Transmembrane helix</keyword>
<sequence>MIILLRKFLVILWRIWFYVLVAVPIVIMFPVLLVLSSSDKLYPQFFWVARNIWANIILYGMGFIPRIDRLQKMEKGKSYMLTANHTSMTDIMLMLKASPNPFVFVGKKELVKIPVFGFFYKRVCIMVDRNSAGSRSAVYKRAQKRLHQGLSICIFPEGGVPDEDVLLDNFKDGAFRLAIQHQIPIVPIVFYDNKKRFPYEFFKGSMGSMRVKKLGFIETDGLTAADKNAVKKKCWDVIHQELAG</sequence>
<feature type="domain" description="Phospholipid/glycerol acyltransferase" evidence="5">
    <location>
        <begin position="79"/>
        <end position="193"/>
    </location>
</feature>
<dbReference type="CDD" id="cd07989">
    <property type="entry name" value="LPLAT_AGPAT-like"/>
    <property type="match status" value="1"/>
</dbReference>